<feature type="domain" description="FixG C-terminal immunoglobulin-like" evidence="4">
    <location>
        <begin position="1180"/>
        <end position="1260"/>
    </location>
</feature>
<dbReference type="AlphaFoldDB" id="E8N2H8"/>
<proteinExistence type="predicted"/>
<dbReference type="HOGENOM" id="CLU_263295_0_0_0"/>
<dbReference type="Pfam" id="PF11614">
    <property type="entry name" value="FixG_C"/>
    <property type="match status" value="2"/>
</dbReference>
<accession>E8N2H8</accession>
<name>E8N2H8_ANATU</name>
<dbReference type="STRING" id="926569.ANT_07500"/>
<protein>
    <recommendedName>
        <fullName evidence="8">Extracellular nuclease</fullName>
    </recommendedName>
</protein>
<dbReference type="Proteomes" id="UP000008922">
    <property type="component" value="Chromosome"/>
</dbReference>
<organism evidence="6 7">
    <name type="scientific">Anaerolinea thermophila (strain DSM 14523 / JCM 11388 / NBRC 100420 / UNI-1)</name>
    <dbReference type="NCBI Taxonomy" id="926569"/>
    <lineage>
        <taxon>Bacteria</taxon>
        <taxon>Bacillati</taxon>
        <taxon>Chloroflexota</taxon>
        <taxon>Anaerolineae</taxon>
        <taxon>Anaerolineales</taxon>
        <taxon>Anaerolineaceae</taxon>
        <taxon>Anaerolinea</taxon>
    </lineage>
</organism>
<feature type="signal peptide" evidence="2">
    <location>
        <begin position="1"/>
        <end position="30"/>
    </location>
</feature>
<evidence type="ECO:0000259" key="5">
    <source>
        <dbReference type="Pfam" id="PF13205"/>
    </source>
</evidence>
<dbReference type="InParanoid" id="E8N2H8"/>
<sequence length="1278" mass="134607">MKHQPVWMRVALGAILFVYVLLGGVAPAHADNAAQSLPFAQDWSNTSLITVNNDWSMVPGIVGYRGENLVSSSGVDPQTVLMDGTNTTVYVTANQTDPKSTTIPGGVTEFHLTNPVVALAGSTTARAPFLLINLNTSGYESIRVSYNLRDLEDGADDAQQQIALHYRVGNSGNFTNVPEAYVRDATDGPNSGGKVTPVSVILPATVNNQPLVQIRIMTTNAPSNDEWVGIDDLQVSGTPISGDLAPYVASATPSNGATGVALDTNLQVTFSEAVTLSDPWFSLSCNRSGTHTAMVTGGPTDYTLNPDADFAFSESCTLTVLASAVADQDDPIQSMSANYTVTFTTTAPSAVCGEPYIPINALQGSGLTSPYQNYTATTEGVVAAVFQGTGTLGGFFLNSLSSAIDSDPATSEGIFVYSSSSVAVGDRVRVTGTVQEYSGSYGAMAQMTQIGSSPTVSVCSSGETVTPFPLILPVSSSEDPQTYLERYEGMLVTISQPLTVQQNYFLGRFGQLTLGADGRIFTHLNSGTGSYADNLRRMIVLDDGKTQQNPSPIPYYASDGAVRAGDVIPTLTGVVDQGRINSTNTGTAYPDVFYRIHPTIAPTFQSQNPRPASPPVVSTGENGTLKVAAMNVLNYFVTLDQTPYPAGSPYNTNNTPRGADSAAEFTRQQEQIVRALAGLDADVVGLIEIESWTGADAVNNLVNALNTYLGSTVYAAVPDPATGVGNDAIKVALIYKTATVERVGDSLSTGAAPFDLYRYPVAQAFREKTTGEVFTVVINHFKSKSCSGTPTGGDADLGEGAGCYNATRVAMSNTLLNWINNTLIPTTGDPDVIVMGDFNAYGAEAPILTLENGGLVNMGKQYEGVNTYSYVFDGMAGALDHLFVTSSLADEVTGAGHWHINADEPSVIDYNTEFKTVDLYQPHPYRSSDHDPILVGLDLRRYSVSLLPDVEAKSGMPNNTVTYTLTLKNTGNMSDTYTFSSSLVSGENWNVTLPNSVTLAAGASQNVTVQVEIPSTATAGQSSEILVTATSQFTGAVSASSTLTTTVQAQSYGVTLSPASDAKSGLVNSTVTYTLNITNTGNVSDTFTFTSELLSGQNWNVTLPNPVTLAAGASQDVTVQVNIPSTALGGQTSQIRVTATSQNDAGANASSTLTTTANSLEVSFIPTTDEKTGKPGTTLTYTLTLENTGTATDTYTLSAVYQSGETWTPVLSDTQVTVNAGATRTITVTVTVPANLLQSRQSVYRIRAVSQTDSSVIAESTLTSRGEPYALFMPLITR</sequence>
<evidence type="ECO:0000259" key="4">
    <source>
        <dbReference type="Pfam" id="PF11614"/>
    </source>
</evidence>
<dbReference type="eggNOG" id="COG1470">
    <property type="taxonomic scope" value="Bacteria"/>
</dbReference>
<dbReference type="CDD" id="cd10283">
    <property type="entry name" value="MnuA_DNase1-like"/>
    <property type="match status" value="1"/>
</dbReference>
<evidence type="ECO:0008006" key="8">
    <source>
        <dbReference type="Google" id="ProtNLM"/>
    </source>
</evidence>
<dbReference type="EMBL" id="AP012029">
    <property type="protein sequence ID" value="BAJ62784.1"/>
    <property type="molecule type" value="Genomic_DNA"/>
</dbReference>
<dbReference type="Gene3D" id="2.60.40.10">
    <property type="entry name" value="Immunoglobulins"/>
    <property type="match status" value="3"/>
</dbReference>
<dbReference type="Gene3D" id="3.60.10.10">
    <property type="entry name" value="Endonuclease/exonuclease/phosphatase"/>
    <property type="match status" value="1"/>
</dbReference>
<dbReference type="eggNOG" id="COG2374">
    <property type="taxonomic scope" value="Bacteria"/>
</dbReference>
<keyword evidence="7" id="KW-1185">Reference proteome</keyword>
<dbReference type="PANTHER" id="PTHR42834:SF1">
    <property type="entry name" value="ENDONUCLEASE_EXONUCLEASE_PHOSPHATASE FAMILY PROTEIN (AFU_ORTHOLOGUE AFUA_3G09210)"/>
    <property type="match status" value="1"/>
</dbReference>
<dbReference type="InterPro" id="IPR036691">
    <property type="entry name" value="Endo/exonu/phosph_ase_sf"/>
</dbReference>
<dbReference type="CDD" id="cd04486">
    <property type="entry name" value="YhcR_OBF_like"/>
    <property type="match status" value="1"/>
</dbReference>
<dbReference type="GO" id="GO:0003824">
    <property type="term" value="F:catalytic activity"/>
    <property type="evidence" value="ECO:0007669"/>
    <property type="project" value="InterPro"/>
</dbReference>
<feature type="domain" description="FixG C-terminal immunoglobulin-like" evidence="4">
    <location>
        <begin position="1072"/>
        <end position="1149"/>
    </location>
</feature>
<dbReference type="KEGG" id="atm:ANT_07500"/>
<dbReference type="InterPro" id="IPR013783">
    <property type="entry name" value="Ig-like_fold"/>
</dbReference>
<dbReference type="InterPro" id="IPR032879">
    <property type="entry name" value="FixG_C"/>
</dbReference>
<dbReference type="Pfam" id="PF03372">
    <property type="entry name" value="Exo_endo_phos"/>
    <property type="match status" value="1"/>
</dbReference>
<evidence type="ECO:0000256" key="2">
    <source>
        <dbReference type="SAM" id="SignalP"/>
    </source>
</evidence>
<dbReference type="RefSeq" id="WP_013559177.1">
    <property type="nucleotide sequence ID" value="NC_014960.1"/>
</dbReference>
<feature type="chain" id="PRO_5003225414" description="Extracellular nuclease" evidence="2">
    <location>
        <begin position="31"/>
        <end position="1278"/>
    </location>
</feature>
<evidence type="ECO:0000313" key="7">
    <source>
        <dbReference type="Proteomes" id="UP000008922"/>
    </source>
</evidence>
<feature type="domain" description="Endonuclease/exonuclease/phosphatase" evidence="3">
    <location>
        <begin position="651"/>
        <end position="930"/>
    </location>
</feature>
<dbReference type="InterPro" id="IPR005135">
    <property type="entry name" value="Endo/exonuclease/phosphatase"/>
</dbReference>
<feature type="domain" description="SbsA Ig-like" evidence="5">
    <location>
        <begin position="245"/>
        <end position="345"/>
    </location>
</feature>
<evidence type="ECO:0000313" key="6">
    <source>
        <dbReference type="EMBL" id="BAJ62784.1"/>
    </source>
</evidence>
<dbReference type="Pfam" id="PF13205">
    <property type="entry name" value="Big_5"/>
    <property type="match status" value="1"/>
</dbReference>
<keyword evidence="1 2" id="KW-0732">Signal</keyword>
<dbReference type="PANTHER" id="PTHR42834">
    <property type="entry name" value="ENDONUCLEASE/EXONUCLEASE/PHOSPHATASE FAMILY PROTEIN (AFU_ORTHOLOGUE AFUA_3G09210)"/>
    <property type="match status" value="1"/>
</dbReference>
<dbReference type="InterPro" id="IPR032812">
    <property type="entry name" value="SbsA_Ig"/>
</dbReference>
<evidence type="ECO:0000259" key="3">
    <source>
        <dbReference type="Pfam" id="PF03372"/>
    </source>
</evidence>
<dbReference type="NCBIfam" id="NF033681">
    <property type="entry name" value="ExeM_NucH_DNase"/>
    <property type="match status" value="1"/>
</dbReference>
<gene>
    <name evidence="6" type="ordered locus">ANT_07500</name>
</gene>
<reference evidence="6 7" key="1">
    <citation type="submission" date="2010-12" db="EMBL/GenBank/DDBJ databases">
        <title>Whole genome sequence of Anaerolinea thermophila UNI-1.</title>
        <authorList>
            <person name="Narita-Yamada S."/>
            <person name="Kishi E."/>
            <person name="Watanabe Y."/>
            <person name="Takasaki K."/>
            <person name="Ankai A."/>
            <person name="Oguchi A."/>
            <person name="Fukui S."/>
            <person name="Takahashi M."/>
            <person name="Yashiro I."/>
            <person name="Hosoyama A."/>
            <person name="Sekiguchi Y."/>
            <person name="Hanada S."/>
            <person name="Fujita N."/>
        </authorList>
    </citation>
    <scope>NUCLEOTIDE SEQUENCE [LARGE SCALE GENOMIC DNA]</scope>
    <source>
        <strain evidence="7">DSM 14523 / JCM 11388 / NBRC 100420 / UNI-1</strain>
    </source>
</reference>
<dbReference type="InterPro" id="IPR047971">
    <property type="entry name" value="ExeM-like"/>
</dbReference>
<dbReference type="SUPFAM" id="SSF56219">
    <property type="entry name" value="DNase I-like"/>
    <property type="match status" value="1"/>
</dbReference>
<dbReference type="OrthoDB" id="1016457at2"/>
<evidence type="ECO:0000256" key="1">
    <source>
        <dbReference type="ARBA" id="ARBA00022729"/>
    </source>
</evidence>